<evidence type="ECO:0000313" key="4">
    <source>
        <dbReference type="EMBL" id="THC81039.1"/>
    </source>
</evidence>
<evidence type="ECO:0000313" key="3">
    <source>
        <dbReference type="EMBL" id="ONN75648.1"/>
    </source>
</evidence>
<dbReference type="Proteomes" id="UP000189067">
    <property type="component" value="Unassembled WGS sequence"/>
</dbReference>
<name>A0A508YRC0_LACRH</name>
<protein>
    <submittedName>
        <fullName evidence="2">Uncharacterized protein</fullName>
    </submittedName>
</protein>
<feature type="transmembrane region" description="Helical" evidence="1">
    <location>
        <begin position="39"/>
        <end position="60"/>
    </location>
</feature>
<keyword evidence="1" id="KW-0472">Membrane</keyword>
<evidence type="ECO:0000256" key="1">
    <source>
        <dbReference type="SAM" id="Phobius"/>
    </source>
</evidence>
<proteinExistence type="predicted"/>
<reference evidence="3 5" key="1">
    <citation type="submission" date="2017-01" db="EMBL/GenBank/DDBJ databases">
        <title>In silico prediction, in vitro antibacterial spectrum and physicochemical properties of a putative bacteriocin produced by Lactobacillus rhamnosus strain L156.4.</title>
        <authorList>
            <person name="Silveira A.M."/>
            <person name="Monteiro A.S."/>
            <person name="Santos V.L."/>
            <person name="Nicoli J.R."/>
            <person name="Azevedo V."/>
            <person name="Soares S.C."/>
            <person name="Castro-Oliveira L."/>
            <person name="Dias-Souza M.V."/>
            <person name="Nardi R.M."/>
        </authorList>
    </citation>
    <scope>NUCLEOTIDE SEQUENCE [LARGE SCALE GENOMIC DNA]</scope>
    <source>
        <strain evidence="3 5">L156.4</strain>
    </source>
</reference>
<evidence type="ECO:0000313" key="5">
    <source>
        <dbReference type="Proteomes" id="UP000189067"/>
    </source>
</evidence>
<dbReference type="AlphaFoldDB" id="A0A508YRC0"/>
<keyword evidence="1" id="KW-0812">Transmembrane</keyword>
<evidence type="ECO:0000313" key="6">
    <source>
        <dbReference type="Proteomes" id="UP000307517"/>
    </source>
</evidence>
<keyword evidence="1" id="KW-1133">Transmembrane helix</keyword>
<dbReference type="RefSeq" id="WP_005691700.1">
    <property type="nucleotide sequence ID" value="NZ_CABFNI010000010.1"/>
</dbReference>
<dbReference type="Proteomes" id="UP000307517">
    <property type="component" value="Unassembled WGS sequence"/>
</dbReference>
<organism evidence="2 7">
    <name type="scientific">Lacticaseibacillus rhamnosus</name>
    <name type="common">Lactobacillus rhamnosus</name>
    <dbReference type="NCBI Taxonomy" id="47715"/>
    <lineage>
        <taxon>Bacteria</taxon>
        <taxon>Bacillati</taxon>
        <taxon>Bacillota</taxon>
        <taxon>Bacilli</taxon>
        <taxon>Lactobacillales</taxon>
        <taxon>Lactobacillaceae</taxon>
        <taxon>Lacticaseibacillus</taxon>
    </lineage>
</organism>
<reference evidence="4 6" key="2">
    <citation type="submission" date="2019-04" db="EMBL/GenBank/DDBJ databases">
        <title>Genome Announcement to Ensure Probiotic Safety of Lactobacillus rhamnosus UBLR-58.</title>
        <authorList>
            <person name="Sulthana A."/>
            <person name="Lakshmi S.G."/>
            <person name="Madempudi R.S."/>
        </authorList>
    </citation>
    <scope>NUCLEOTIDE SEQUENCE [LARGE SCALE GENOMIC DNA]</scope>
    <source>
        <strain evidence="4 6">UBLR-58</strain>
    </source>
</reference>
<comment type="caution">
    <text evidence="2">The sequence shown here is derived from an EMBL/GenBank/DDBJ whole genome shotgun (WGS) entry which is preliminary data.</text>
</comment>
<sequence length="66" mass="7600">MKQAQSLSLKYWLIIFCTIIILSPIAYMISTWVGPSATYIRLIAIFLIAWLAVKIAKYFTTNKETK</sequence>
<accession>A0A508YRC0</accession>
<reference evidence="2 7" key="3">
    <citation type="submission" date="2020-07" db="EMBL/GenBank/DDBJ databases">
        <title>Organ Donor 1.</title>
        <authorList>
            <person name="Marsh A.J."/>
            <person name="Azcarate-Peril M.A."/>
        </authorList>
    </citation>
    <scope>NUCLEOTIDE SEQUENCE [LARGE SCALE GENOMIC DNA]</scope>
    <source>
        <strain evidence="2 7">AMC0712</strain>
    </source>
</reference>
<dbReference type="EMBL" id="MTJY01000017">
    <property type="protein sequence ID" value="ONN75648.1"/>
    <property type="molecule type" value="Genomic_DNA"/>
</dbReference>
<dbReference type="EMBL" id="JACCKI010000003">
    <property type="protein sequence ID" value="NZA04736.1"/>
    <property type="molecule type" value="Genomic_DNA"/>
</dbReference>
<dbReference type="Proteomes" id="UP000552935">
    <property type="component" value="Unassembled WGS sequence"/>
</dbReference>
<evidence type="ECO:0000313" key="7">
    <source>
        <dbReference type="Proteomes" id="UP000552935"/>
    </source>
</evidence>
<gene>
    <name evidence="3" type="ORF">BWR10_02560</name>
    <name evidence="4" type="ORF">E6L36_12130</name>
    <name evidence="2" type="ORF">H0N82_06355</name>
</gene>
<dbReference type="EMBL" id="SSHM01000001">
    <property type="protein sequence ID" value="THC81039.1"/>
    <property type="molecule type" value="Genomic_DNA"/>
</dbReference>
<feature type="transmembrane region" description="Helical" evidence="1">
    <location>
        <begin position="12"/>
        <end position="33"/>
    </location>
</feature>
<evidence type="ECO:0000313" key="2">
    <source>
        <dbReference type="EMBL" id="NZA04736.1"/>
    </source>
</evidence>